<dbReference type="Gene3D" id="3.40.50.150">
    <property type="entry name" value="Vaccinia Virus protein VP39"/>
    <property type="match status" value="1"/>
</dbReference>
<dbReference type="InterPro" id="IPR029063">
    <property type="entry name" value="SAM-dependent_MTases_sf"/>
</dbReference>
<evidence type="ECO:0000313" key="1">
    <source>
        <dbReference type="EMBL" id="TXD71331.1"/>
    </source>
</evidence>
<reference evidence="1 2" key="1">
    <citation type="submission" date="2019-08" db="EMBL/GenBank/DDBJ databases">
        <title>Genome of Aequorivita antarctica SW49 (type strain).</title>
        <authorList>
            <person name="Bowman J.P."/>
        </authorList>
    </citation>
    <scope>NUCLEOTIDE SEQUENCE [LARGE SCALE GENOMIC DNA]</scope>
    <source>
        <strain evidence="1 2">SW49</strain>
    </source>
</reference>
<dbReference type="Proteomes" id="UP000321497">
    <property type="component" value="Unassembled WGS sequence"/>
</dbReference>
<proteinExistence type="predicted"/>
<evidence type="ECO:0008006" key="3">
    <source>
        <dbReference type="Google" id="ProtNLM"/>
    </source>
</evidence>
<dbReference type="OrthoDB" id="1157001at2"/>
<evidence type="ECO:0000313" key="2">
    <source>
        <dbReference type="Proteomes" id="UP000321497"/>
    </source>
</evidence>
<gene>
    <name evidence="1" type="ORF">ESU54_17245</name>
</gene>
<keyword evidence="2" id="KW-1185">Reference proteome</keyword>
<protein>
    <recommendedName>
        <fullName evidence="3">Phytanoyl-CoA dioxygenase</fullName>
    </recommendedName>
</protein>
<accession>A0A5C6YVX1</accession>
<organism evidence="1 2">
    <name type="scientific">Aequorivita antarctica</name>
    <dbReference type="NCBI Taxonomy" id="153266"/>
    <lineage>
        <taxon>Bacteria</taxon>
        <taxon>Pseudomonadati</taxon>
        <taxon>Bacteroidota</taxon>
        <taxon>Flavobacteriia</taxon>
        <taxon>Flavobacteriales</taxon>
        <taxon>Flavobacteriaceae</taxon>
        <taxon>Aequorivita</taxon>
    </lineage>
</organism>
<sequence>MPTNEVKKKLAKITQTLISEEVDSGVLKNSIEELKLLLERVSGLNQKGVVNSENIALLAGKAIGPKWAGMCLEDTTRTRKFITGIHKAIQEVLIKNPKKPVTILYAGTGPYATLILPLLSLYKPSELQLILLEVNTISIENLKKIIKGFDAYEYIKAIYHCDASNFIIPSEFDADILLLECMQHALLREPQVDITYNLLPQLKKEAILIPEKISLHLALIDTDKKKEYLSIEDNKSEKDYYENSEAVFTLNKAEILQNSLNFKKESFHFPEKETHFSKEQLGNYDFIAVSTEITIFKNISLEIDESGLTVPLLLADLNYDQNVIGAKTQYIMGTDPGLASQLVRS</sequence>
<dbReference type="EMBL" id="VORT01000021">
    <property type="protein sequence ID" value="TXD71331.1"/>
    <property type="molecule type" value="Genomic_DNA"/>
</dbReference>
<dbReference type="RefSeq" id="WP_111846028.1">
    <property type="nucleotide sequence ID" value="NZ_UEGI01000034.1"/>
</dbReference>
<name>A0A5C6YVX1_9FLAO</name>
<comment type="caution">
    <text evidence="1">The sequence shown here is derived from an EMBL/GenBank/DDBJ whole genome shotgun (WGS) entry which is preliminary data.</text>
</comment>
<dbReference type="AlphaFoldDB" id="A0A5C6YVX1"/>